<evidence type="ECO:0000313" key="3">
    <source>
        <dbReference type="Proteomes" id="UP001596545"/>
    </source>
</evidence>
<sequence length="120" mass="12163">MTDQQPSRFILASAAVCVVTCAAVAVLPPLLGSSSAFTGSVSSSAVLGLVFAARNLQLLRAAGTPSLPPAVLTTIFGGWFMFAPLLYPDVGFLPTAGTQLGGTVIATFGLYVTVAGITEE</sequence>
<dbReference type="Proteomes" id="UP001596545">
    <property type="component" value="Unassembled WGS sequence"/>
</dbReference>
<feature type="transmembrane region" description="Helical" evidence="1">
    <location>
        <begin position="9"/>
        <end position="30"/>
    </location>
</feature>
<feature type="transmembrane region" description="Helical" evidence="1">
    <location>
        <begin position="36"/>
        <end position="54"/>
    </location>
</feature>
<evidence type="ECO:0000256" key="1">
    <source>
        <dbReference type="SAM" id="Phobius"/>
    </source>
</evidence>
<evidence type="ECO:0008006" key="4">
    <source>
        <dbReference type="Google" id="ProtNLM"/>
    </source>
</evidence>
<evidence type="ECO:0000313" key="2">
    <source>
        <dbReference type="EMBL" id="MFC7323000.1"/>
    </source>
</evidence>
<protein>
    <recommendedName>
        <fullName evidence="4">SPW repeat-containing protein</fullName>
    </recommendedName>
</protein>
<comment type="caution">
    <text evidence="2">The sequence shown here is derived from an EMBL/GenBank/DDBJ whole genome shotgun (WGS) entry which is preliminary data.</text>
</comment>
<keyword evidence="3" id="KW-1185">Reference proteome</keyword>
<dbReference type="RefSeq" id="WP_256407872.1">
    <property type="nucleotide sequence ID" value="NZ_JANHDN010000002.1"/>
</dbReference>
<name>A0ABD6AG01_9EURY</name>
<gene>
    <name evidence="2" type="ORF">ACFQMF_00240</name>
</gene>
<keyword evidence="1" id="KW-0812">Transmembrane</keyword>
<keyword evidence="1" id="KW-0472">Membrane</keyword>
<feature type="transmembrane region" description="Helical" evidence="1">
    <location>
        <begin position="66"/>
        <end position="87"/>
    </location>
</feature>
<proteinExistence type="predicted"/>
<reference evidence="2 3" key="1">
    <citation type="journal article" date="2019" name="Int. J. Syst. Evol. Microbiol.">
        <title>The Global Catalogue of Microorganisms (GCM) 10K type strain sequencing project: providing services to taxonomists for standard genome sequencing and annotation.</title>
        <authorList>
            <consortium name="The Broad Institute Genomics Platform"/>
            <consortium name="The Broad Institute Genome Sequencing Center for Infectious Disease"/>
            <person name="Wu L."/>
            <person name="Ma J."/>
        </authorList>
    </citation>
    <scope>NUCLEOTIDE SEQUENCE [LARGE SCALE GENOMIC DNA]</scope>
    <source>
        <strain evidence="2 3">CGMCC 1.12554</strain>
    </source>
</reference>
<accession>A0ABD6AG01</accession>
<keyword evidence="1" id="KW-1133">Transmembrane helix</keyword>
<organism evidence="2 3">
    <name type="scientific">Halorubrum rutilum</name>
    <dbReference type="NCBI Taxonomy" id="1364933"/>
    <lineage>
        <taxon>Archaea</taxon>
        <taxon>Methanobacteriati</taxon>
        <taxon>Methanobacteriota</taxon>
        <taxon>Stenosarchaea group</taxon>
        <taxon>Halobacteria</taxon>
        <taxon>Halobacteriales</taxon>
        <taxon>Haloferacaceae</taxon>
        <taxon>Halorubrum</taxon>
    </lineage>
</organism>
<dbReference type="AlphaFoldDB" id="A0ABD6AG01"/>
<feature type="transmembrane region" description="Helical" evidence="1">
    <location>
        <begin position="99"/>
        <end position="118"/>
    </location>
</feature>
<dbReference type="EMBL" id="JBHTBL010000001">
    <property type="protein sequence ID" value="MFC7323000.1"/>
    <property type="molecule type" value="Genomic_DNA"/>
</dbReference>